<dbReference type="InterPro" id="IPR007861">
    <property type="entry name" value="DNA_mismatch_repair_MutS_clamp"/>
</dbReference>
<dbReference type="AlphaFoldDB" id="A0A8I5TNI1"/>
<evidence type="ECO:0000313" key="13">
    <source>
        <dbReference type="Proteomes" id="UP000001595"/>
    </source>
</evidence>
<evidence type="ECO:0000256" key="3">
    <source>
        <dbReference type="ARBA" id="ARBA00022741"/>
    </source>
</evidence>
<dbReference type="Pfam" id="PF05188">
    <property type="entry name" value="MutS_II"/>
    <property type="match status" value="1"/>
</dbReference>
<dbReference type="InterPro" id="IPR007696">
    <property type="entry name" value="DNA_mismatch_repair_MutS_core"/>
</dbReference>
<feature type="compositionally biased region" description="Basic residues" evidence="10">
    <location>
        <begin position="112"/>
        <end position="121"/>
    </location>
</feature>
<dbReference type="GO" id="GO:0005524">
    <property type="term" value="F:ATP binding"/>
    <property type="evidence" value="ECO:0007669"/>
    <property type="project" value="UniProtKB-UniRule"/>
</dbReference>
<comment type="similarity">
    <text evidence="2 8 9">Belongs to the DNA mismatch repair MutS family.</text>
</comment>
<evidence type="ECO:0000256" key="8">
    <source>
        <dbReference type="PIRNR" id="PIRNR037677"/>
    </source>
</evidence>
<dbReference type="SMART" id="SM00534">
    <property type="entry name" value="MUTSac"/>
    <property type="match status" value="1"/>
</dbReference>
<dbReference type="PANTHER" id="PTHR11361">
    <property type="entry name" value="DNA MISMATCH REPAIR PROTEIN MUTS FAMILY MEMBER"/>
    <property type="match status" value="1"/>
</dbReference>
<evidence type="ECO:0000256" key="10">
    <source>
        <dbReference type="SAM" id="MobiDB-lite"/>
    </source>
</evidence>
<dbReference type="SUPFAM" id="SSF48334">
    <property type="entry name" value="DNA repair protein MutS, domain III"/>
    <property type="match status" value="1"/>
</dbReference>
<dbReference type="Gene3D" id="3.40.1170.10">
    <property type="entry name" value="DNA repair protein MutS, domain I"/>
    <property type="match status" value="1"/>
</dbReference>
<evidence type="ECO:0000256" key="6">
    <source>
        <dbReference type="ARBA" id="ARBA00023125"/>
    </source>
</evidence>
<dbReference type="Gene3D" id="1.10.1420.10">
    <property type="match status" value="2"/>
</dbReference>
<sequence length="1232" mass="138226">MSRQSTLYSFFPKSPALSDANKASSRASREGGRAAAAPGASPSPGGDAAWSEAGPGPRPRPLARSASPPKAKNLNGGLRRSVGTTYVTDKSEEDNEIESEEEVQPKTQGSRRSSRQIKKRRVISDSESDIGGSDVEFKPDTKEEGSSDEISSGVGDSESEGLNSPVKVARKRKRMVTGNGSLKRKSSRKETPSATKQATSISSETKNTLRAFSAPQNSESQAHVSGGGDDSSRPTVWYHETLEWLKEEKRRDEHRRRPDHPDFDASTLYVPEDFLNSCTPGMRKWWQIKSQNFDLVICYKVGKFYELYHMDALIGVTELGLVFMKGNWAHSGFPEIAFGRYSDSLVQKGYKVARVEQTETPEMMEARCRKMAHISKYDRVVRREICRIITKGTQTYSVLEGDPSENYSKYLLSLKEKEEDSSGHTRAYGVCFVDTSLGKFFIGQFSDDRHCSRFRTLVAHYPPVQVLFEKGNLSKETKTILKSSLSSSLQEGLLPGSQFWDASKTLRTLLEEGYFREKLSDDIGVMLPQVLKGMTSESDSIGLTPGEKSELALSALGGCVFYLKKCLIDQELLSMANFEEYIPLDSDTVSTTRSGAIFTKAYQRMVLDAVTLNNLEIFLNGTNGSTEGTLLERVDTCHTPFGKRLLKQWLCAPLCNPFAINDRLDAIEDLMVVPDKISEVVELLKRLPDLERLLSKIHNVGSPLKSQNHPDSRAIMYEETTYSKKKIIDFLSALEGFKVMCKIIGIMEEVADGFKSKILKQVISLQTKNPEGRFPDLTVELNRWDTAFDHEKARKTGLITPKAGFDSDYDQALADIRENEQSLLEYLEKQRNRIGCRTIVYWGIGRNRYQLEIPENFTTRNLPEEYELKSTKKGCKRYWTKTIEKKLANLINAEERRDVSLKDCMRRLFYNFDKNYKDWQSAVECIAVLDVLLCLANYSRGGDGPMCRPVILLPEDTRPFLKLKGSRHPCITKTFFGDDFIPNDILIGCEEEEQENGKAYCVLVTGPNMGGKSTLMRQAGLLAVMAQMGCYVPAEVCRLTPIDRVFTRLGASDRIMSGESTFFVELSETASILMHATAHSLVLVDELGRGTATFDGTAIANAVVKELAETIKCRTLFSTHYHSLVEDYSQNVAVRLGHMACMVENECEDPSQETITFLYKFIKGACPKSYGFNAARLANLPEEVIQKGHRKAREFEKMNQSLRVFREVCLASERSTVDAEAVHKLLTLIKEL</sequence>
<dbReference type="Gene3D" id="3.30.420.110">
    <property type="entry name" value="MutS, connector domain"/>
    <property type="match status" value="1"/>
</dbReference>
<accession>A0A8I5TNI1</accession>
<evidence type="ECO:0000313" key="12">
    <source>
        <dbReference type="Ensembl" id="ENSPPYP00000027860.1"/>
    </source>
</evidence>
<dbReference type="Pfam" id="PF05190">
    <property type="entry name" value="MutS_IV"/>
    <property type="match status" value="1"/>
</dbReference>
<dbReference type="FunFam" id="3.40.1170.10:FF:000002">
    <property type="entry name" value="DNA mismatch repair protein"/>
    <property type="match status" value="1"/>
</dbReference>
<dbReference type="InterPro" id="IPR000432">
    <property type="entry name" value="DNA_mismatch_repair_MutS_C"/>
</dbReference>
<proteinExistence type="inferred from homology"/>
<organism evidence="12 13">
    <name type="scientific">Pongo abelii</name>
    <name type="common">Sumatran orangutan</name>
    <name type="synonym">Pongo pygmaeus abelii</name>
    <dbReference type="NCBI Taxonomy" id="9601"/>
    <lineage>
        <taxon>Eukaryota</taxon>
        <taxon>Metazoa</taxon>
        <taxon>Chordata</taxon>
        <taxon>Craniata</taxon>
        <taxon>Vertebrata</taxon>
        <taxon>Euteleostomi</taxon>
        <taxon>Mammalia</taxon>
        <taxon>Eutheria</taxon>
        <taxon>Euarchontoglires</taxon>
        <taxon>Primates</taxon>
        <taxon>Haplorrhini</taxon>
        <taxon>Catarrhini</taxon>
        <taxon>Hominidae</taxon>
        <taxon>Pongo</taxon>
    </lineage>
</organism>
<dbReference type="FunFam" id="1.10.1420.10:FF:000006">
    <property type="entry name" value="DNA mismatch repair protein"/>
    <property type="match status" value="1"/>
</dbReference>
<feature type="compositionally biased region" description="Low complexity" evidence="10">
    <location>
        <begin position="33"/>
        <end position="55"/>
    </location>
</feature>
<dbReference type="InterPro" id="IPR045076">
    <property type="entry name" value="MutS"/>
</dbReference>
<feature type="compositionally biased region" description="Polar residues" evidence="10">
    <location>
        <begin position="192"/>
        <end position="223"/>
    </location>
</feature>
<protein>
    <recommendedName>
        <fullName evidence="8">DNA mismatch repair protein</fullName>
    </recommendedName>
</protein>
<dbReference type="InterPro" id="IPR036187">
    <property type="entry name" value="DNA_mismatch_repair_MutS_sf"/>
</dbReference>
<dbReference type="Pfam" id="PF05192">
    <property type="entry name" value="MutS_III"/>
    <property type="match status" value="1"/>
</dbReference>
<evidence type="ECO:0000256" key="7">
    <source>
        <dbReference type="ARBA" id="ARBA00023242"/>
    </source>
</evidence>
<feature type="region of interest" description="Disordered" evidence="10">
    <location>
        <begin position="1"/>
        <end position="234"/>
    </location>
</feature>
<reference evidence="12" key="2">
    <citation type="submission" date="2025-08" db="UniProtKB">
        <authorList>
            <consortium name="Ensembl"/>
        </authorList>
    </citation>
    <scope>IDENTIFICATION</scope>
</reference>
<dbReference type="FunFam" id="3.40.50.300:FF:000645">
    <property type="entry name" value="DNA mismatch repair protein"/>
    <property type="match status" value="1"/>
</dbReference>
<dbReference type="Proteomes" id="UP000001595">
    <property type="component" value="Chromosome 2A"/>
</dbReference>
<reference evidence="12" key="3">
    <citation type="submission" date="2025-09" db="UniProtKB">
        <authorList>
            <consortium name="Ensembl"/>
        </authorList>
    </citation>
    <scope>IDENTIFICATION</scope>
</reference>
<dbReference type="GO" id="GO:0140664">
    <property type="term" value="F:ATP-dependent DNA damage sensor activity"/>
    <property type="evidence" value="ECO:0007669"/>
    <property type="project" value="InterPro"/>
</dbReference>
<dbReference type="SUPFAM" id="SSF55271">
    <property type="entry name" value="DNA repair protein MutS, domain I"/>
    <property type="match status" value="1"/>
</dbReference>
<dbReference type="InterPro" id="IPR016151">
    <property type="entry name" value="DNA_mismatch_repair_MutS_N"/>
</dbReference>
<dbReference type="InterPro" id="IPR036678">
    <property type="entry name" value="MutS_con_dom_sf"/>
</dbReference>
<evidence type="ECO:0000256" key="9">
    <source>
        <dbReference type="RuleBase" id="RU003756"/>
    </source>
</evidence>
<evidence type="ECO:0000256" key="4">
    <source>
        <dbReference type="ARBA" id="ARBA00022763"/>
    </source>
</evidence>
<name>A0A8I5TNI1_PONAB</name>
<keyword evidence="5 8" id="KW-0067">ATP-binding</keyword>
<dbReference type="Pfam" id="PF01624">
    <property type="entry name" value="MutS_I"/>
    <property type="match status" value="1"/>
</dbReference>
<keyword evidence="4 8" id="KW-0227">DNA damage</keyword>
<dbReference type="FunFam" id="3.30.420.110:FF:000004">
    <property type="entry name" value="DNA mismatch repair protein"/>
    <property type="match status" value="1"/>
</dbReference>
<feature type="compositionally biased region" description="Basic and acidic residues" evidence="10">
    <location>
        <begin position="135"/>
        <end position="145"/>
    </location>
</feature>
<feature type="domain" description="DNA mismatch repair proteins mutS family" evidence="11">
    <location>
        <begin position="1080"/>
        <end position="1096"/>
    </location>
</feature>
<reference evidence="12" key="1">
    <citation type="submission" date="2008-02" db="EMBL/GenBank/DDBJ databases">
        <title>A 6x draft sequence assembly of the Pongo pygmaeus abelii genome.</title>
        <authorList>
            <person name="Wilson R.K."/>
            <person name="Mardis E."/>
        </authorList>
    </citation>
    <scope>NUCLEOTIDE SEQUENCE [LARGE SCALE GENOMIC DNA]</scope>
</reference>
<dbReference type="PANTHER" id="PTHR11361:SF148">
    <property type="entry name" value="DNA MISMATCH REPAIR PROTEIN MSH6"/>
    <property type="match status" value="1"/>
</dbReference>
<evidence type="ECO:0000256" key="2">
    <source>
        <dbReference type="ARBA" id="ARBA00006271"/>
    </source>
</evidence>
<dbReference type="PIRSF" id="PIRSF037677">
    <property type="entry name" value="DNA_mis_repair_Msh6"/>
    <property type="match status" value="1"/>
</dbReference>
<keyword evidence="7" id="KW-0539">Nucleus</keyword>
<dbReference type="Gene3D" id="3.40.50.300">
    <property type="entry name" value="P-loop containing nucleotide triphosphate hydrolases"/>
    <property type="match status" value="1"/>
</dbReference>
<feature type="compositionally biased region" description="Acidic residues" evidence="10">
    <location>
        <begin position="91"/>
        <end position="102"/>
    </location>
</feature>
<evidence type="ECO:0000259" key="11">
    <source>
        <dbReference type="PROSITE" id="PS00486"/>
    </source>
</evidence>
<keyword evidence="3 8" id="KW-0547">Nucleotide-binding</keyword>
<comment type="subcellular location">
    <subcellularLocation>
        <location evidence="1">Nucleus</location>
    </subcellularLocation>
</comment>
<dbReference type="InterPro" id="IPR007860">
    <property type="entry name" value="DNA_mmatch_repair_MutS_con_dom"/>
</dbReference>
<dbReference type="InterPro" id="IPR007695">
    <property type="entry name" value="DNA_mismatch_repair_MutS-lik_N"/>
</dbReference>
<dbReference type="GO" id="GO:0032301">
    <property type="term" value="C:MutSalpha complex"/>
    <property type="evidence" value="ECO:0007669"/>
    <property type="project" value="TreeGrafter"/>
</dbReference>
<dbReference type="GO" id="GO:0006298">
    <property type="term" value="P:mismatch repair"/>
    <property type="evidence" value="ECO:0007669"/>
    <property type="project" value="InterPro"/>
</dbReference>
<feature type="compositionally biased region" description="Low complexity" evidence="10">
    <location>
        <begin position="62"/>
        <end position="72"/>
    </location>
</feature>
<dbReference type="PROSITE" id="PS00486">
    <property type="entry name" value="DNA_MISMATCH_REPAIR_2"/>
    <property type="match status" value="1"/>
</dbReference>
<dbReference type="GeneTree" id="ENSGT00550000075024"/>
<keyword evidence="13" id="KW-1185">Reference proteome</keyword>
<dbReference type="InterPro" id="IPR017261">
    <property type="entry name" value="DNA_mismatch_repair_MutS/MSH"/>
</dbReference>
<dbReference type="FunFam" id="1.10.1420.10:FF:000005">
    <property type="entry name" value="DNA mismatch repair protein"/>
    <property type="match status" value="1"/>
</dbReference>
<evidence type="ECO:0000256" key="1">
    <source>
        <dbReference type="ARBA" id="ARBA00004123"/>
    </source>
</evidence>
<dbReference type="NCBIfam" id="NF003810">
    <property type="entry name" value="PRK05399.1"/>
    <property type="match status" value="1"/>
</dbReference>
<dbReference type="Pfam" id="PF00488">
    <property type="entry name" value="MutS_V"/>
    <property type="match status" value="1"/>
</dbReference>
<dbReference type="GO" id="GO:0051053">
    <property type="term" value="P:negative regulation of DNA metabolic process"/>
    <property type="evidence" value="ECO:0007669"/>
    <property type="project" value="UniProtKB-ARBA"/>
</dbReference>
<evidence type="ECO:0000256" key="5">
    <source>
        <dbReference type="ARBA" id="ARBA00022840"/>
    </source>
</evidence>
<dbReference type="SMART" id="SM00533">
    <property type="entry name" value="MUTSd"/>
    <property type="match status" value="1"/>
</dbReference>
<keyword evidence="6 8" id="KW-0238">DNA-binding</keyword>
<keyword evidence="8 9" id="KW-0234">DNA repair</keyword>
<dbReference type="GO" id="GO:0030983">
    <property type="term" value="F:mismatched DNA binding"/>
    <property type="evidence" value="ECO:0007669"/>
    <property type="project" value="UniProtKB-UniRule"/>
</dbReference>
<dbReference type="InterPro" id="IPR027417">
    <property type="entry name" value="P-loop_NTPase"/>
</dbReference>
<comment type="function">
    <text evidence="8 9">Component of the post-replicative DNA mismatch repair system (MMR).</text>
</comment>
<dbReference type="SUPFAM" id="SSF52540">
    <property type="entry name" value="P-loop containing nucleoside triphosphate hydrolases"/>
    <property type="match status" value="1"/>
</dbReference>
<gene>
    <name evidence="12" type="primary">MSH6</name>
</gene>
<dbReference type="Ensembl" id="ENSPPYT00000049714.1">
    <property type="protein sequence ID" value="ENSPPYP00000027860.1"/>
    <property type="gene ID" value="ENSPPYG00000012425.3"/>
</dbReference>